<name>A0A1L7WHC2_9HELO</name>
<gene>
    <name evidence="2" type="ORF">PAC_02032</name>
</gene>
<sequence length="107" mass="11827">MTSGYHHRAHSGFGFAARMALQLPKDINYDQNCQQWNETNEQQKSGSGEEEVASGGRLAYHESFETAQELSITSQPRTQSRVLGKFERRLGGSVTGLQEAKAEGARP</sequence>
<dbReference type="EMBL" id="FJOG01000002">
    <property type="protein sequence ID" value="CZR52155.1"/>
    <property type="molecule type" value="Genomic_DNA"/>
</dbReference>
<evidence type="ECO:0000313" key="2">
    <source>
        <dbReference type="EMBL" id="CZR52155.1"/>
    </source>
</evidence>
<proteinExistence type="predicted"/>
<dbReference type="Proteomes" id="UP000184330">
    <property type="component" value="Unassembled WGS sequence"/>
</dbReference>
<evidence type="ECO:0000313" key="3">
    <source>
        <dbReference type="Proteomes" id="UP000184330"/>
    </source>
</evidence>
<feature type="region of interest" description="Disordered" evidence="1">
    <location>
        <begin position="37"/>
        <end position="57"/>
    </location>
</feature>
<dbReference type="AlphaFoldDB" id="A0A1L7WHC2"/>
<reference evidence="2 3" key="1">
    <citation type="submission" date="2016-03" db="EMBL/GenBank/DDBJ databases">
        <authorList>
            <person name="Ploux O."/>
        </authorList>
    </citation>
    <scope>NUCLEOTIDE SEQUENCE [LARGE SCALE GENOMIC DNA]</scope>
    <source>
        <strain evidence="2 3">UAMH 11012</strain>
    </source>
</reference>
<protein>
    <submittedName>
        <fullName evidence="2">Uncharacterized protein</fullName>
    </submittedName>
</protein>
<keyword evidence="3" id="KW-1185">Reference proteome</keyword>
<accession>A0A1L7WHC2</accession>
<organism evidence="2 3">
    <name type="scientific">Phialocephala subalpina</name>
    <dbReference type="NCBI Taxonomy" id="576137"/>
    <lineage>
        <taxon>Eukaryota</taxon>
        <taxon>Fungi</taxon>
        <taxon>Dikarya</taxon>
        <taxon>Ascomycota</taxon>
        <taxon>Pezizomycotina</taxon>
        <taxon>Leotiomycetes</taxon>
        <taxon>Helotiales</taxon>
        <taxon>Mollisiaceae</taxon>
        <taxon>Phialocephala</taxon>
        <taxon>Phialocephala fortinii species complex</taxon>
    </lineage>
</organism>
<evidence type="ECO:0000256" key="1">
    <source>
        <dbReference type="SAM" id="MobiDB-lite"/>
    </source>
</evidence>